<name>A0AAD8BTT8_BIOPF</name>
<dbReference type="EMBL" id="JASAOG010000040">
    <property type="protein sequence ID" value="KAK0059715.1"/>
    <property type="molecule type" value="Genomic_DNA"/>
</dbReference>
<keyword evidence="2" id="KW-1185">Reference proteome</keyword>
<protein>
    <submittedName>
        <fullName evidence="1">E3 ubiquitin-protein ligase makorin-1</fullName>
    </submittedName>
</protein>
<organism evidence="1 2">
    <name type="scientific">Biomphalaria pfeifferi</name>
    <name type="common">Bloodfluke planorb</name>
    <name type="synonym">Freshwater snail</name>
    <dbReference type="NCBI Taxonomy" id="112525"/>
    <lineage>
        <taxon>Eukaryota</taxon>
        <taxon>Metazoa</taxon>
        <taxon>Spiralia</taxon>
        <taxon>Lophotrochozoa</taxon>
        <taxon>Mollusca</taxon>
        <taxon>Gastropoda</taxon>
        <taxon>Heterobranchia</taxon>
        <taxon>Euthyneura</taxon>
        <taxon>Panpulmonata</taxon>
        <taxon>Hygrophila</taxon>
        <taxon>Lymnaeoidea</taxon>
        <taxon>Planorbidae</taxon>
        <taxon>Biomphalaria</taxon>
    </lineage>
</organism>
<evidence type="ECO:0000313" key="2">
    <source>
        <dbReference type="Proteomes" id="UP001233172"/>
    </source>
</evidence>
<dbReference type="Proteomes" id="UP001233172">
    <property type="component" value="Unassembled WGS sequence"/>
</dbReference>
<reference evidence="1" key="2">
    <citation type="submission" date="2023-04" db="EMBL/GenBank/DDBJ databases">
        <authorList>
            <person name="Bu L."/>
            <person name="Lu L."/>
            <person name="Laidemitt M.R."/>
            <person name="Zhang S.M."/>
            <person name="Mutuku M."/>
            <person name="Mkoji G."/>
            <person name="Steinauer M."/>
            <person name="Loker E.S."/>
        </authorList>
    </citation>
    <scope>NUCLEOTIDE SEQUENCE</scope>
    <source>
        <strain evidence="1">KasaAsao</strain>
        <tissue evidence="1">Whole Snail</tissue>
    </source>
</reference>
<gene>
    <name evidence="1" type="ORF">Bpfe_010883</name>
</gene>
<reference evidence="1" key="1">
    <citation type="journal article" date="2023" name="PLoS Negl. Trop. Dis.">
        <title>A genome sequence for Biomphalaria pfeifferi, the major vector snail for the human-infecting parasite Schistosoma mansoni.</title>
        <authorList>
            <person name="Bu L."/>
            <person name="Lu L."/>
            <person name="Laidemitt M.R."/>
            <person name="Zhang S.M."/>
            <person name="Mutuku M."/>
            <person name="Mkoji G."/>
            <person name="Steinauer M."/>
            <person name="Loker E.S."/>
        </authorList>
    </citation>
    <scope>NUCLEOTIDE SEQUENCE</scope>
    <source>
        <strain evidence="1">KasaAsao</strain>
    </source>
</reference>
<comment type="caution">
    <text evidence="1">The sequence shown here is derived from an EMBL/GenBank/DDBJ whole genome shotgun (WGS) entry which is preliminary data.</text>
</comment>
<evidence type="ECO:0000313" key="1">
    <source>
        <dbReference type="EMBL" id="KAK0059715.1"/>
    </source>
</evidence>
<dbReference type="AlphaFoldDB" id="A0AAD8BTT8"/>
<accession>A0AAD8BTT8</accession>
<sequence>MTTLRKLDELSCKQLKEELRARELRIFCDKEKMRASLRQNLVDEGKDSETYLFEVEPDIREVMSAVLKEVNEQICTMIKQIELFVPKRNSAVEVCQFRWRSIGGSHRHREPVAHEAICTVFRGRRFLFFQLASLRWRRCRGRCFDFMTIVSDASHLTQMEVVAITVVSRAAVLRRQVSGRFPWTSRDTVVGPQVAMVSNT</sequence>
<proteinExistence type="predicted"/>